<sequence>MIAQRLSARRLHQLLGEWRGDGHSYRELSESIALLVRDGGVPAGTVLPAERPLAEELAVSRTTVSAGYEHLRDTGIAVSRRGSGTVIRAPRRGDAADWRTAAEGELDLSRASPLPWEGMPALAQRALTEHADAFRLDGYDTIGHPALRLLIAERYAQRGLPTAPEQIMVTLGAQHAIHLIARTLLRRGDRSLIESPSYPHAREALADAGALVAELPVSVTGYDAASILDIARHTSPRLSYLIPDHHNPTGMSMPSDLRERLIATLAGQGGFIIADETTAELVLGGPRPVVPFAAFAARDEQRDQILTVGSLGKTLWGGLRVGWIRARADLIDQLESARRVGDLGTGTWEQVLASVALEQYDEILAVRSRELTAGHAALSGAVASYLPRWRLSPAAGGVSVWADLGEASSTRLSRECARLGLRLPPGPRFGSPGVFERFVRLPFTAPPSELIRAVAILREAWDGREQAKMGQALSREAVI</sequence>
<dbReference type="PANTHER" id="PTHR46577">
    <property type="entry name" value="HTH-TYPE TRANSCRIPTIONAL REGULATORY PROTEIN GABR"/>
    <property type="match status" value="1"/>
</dbReference>
<organism evidence="7 8">
    <name type="scientific">Leucobacter luti</name>
    <dbReference type="NCBI Taxonomy" id="340320"/>
    <lineage>
        <taxon>Bacteria</taxon>
        <taxon>Bacillati</taxon>
        <taxon>Actinomycetota</taxon>
        <taxon>Actinomycetes</taxon>
        <taxon>Micrococcales</taxon>
        <taxon>Microbacteriaceae</taxon>
        <taxon>Leucobacter</taxon>
    </lineage>
</organism>
<feature type="domain" description="HTH gntR-type" evidence="6">
    <location>
        <begin position="22"/>
        <end position="90"/>
    </location>
</feature>
<dbReference type="SMART" id="SM00345">
    <property type="entry name" value="HTH_GNTR"/>
    <property type="match status" value="1"/>
</dbReference>
<evidence type="ECO:0000259" key="6">
    <source>
        <dbReference type="PROSITE" id="PS50949"/>
    </source>
</evidence>
<dbReference type="RefSeq" id="WP_132204733.1">
    <property type="nucleotide sequence ID" value="NZ_JAOQNO010000001.1"/>
</dbReference>
<dbReference type="PANTHER" id="PTHR46577:SF1">
    <property type="entry name" value="HTH-TYPE TRANSCRIPTIONAL REGULATORY PROTEIN GABR"/>
    <property type="match status" value="1"/>
</dbReference>
<dbReference type="PROSITE" id="PS50949">
    <property type="entry name" value="HTH_GNTR"/>
    <property type="match status" value="1"/>
</dbReference>
<evidence type="ECO:0000256" key="4">
    <source>
        <dbReference type="ARBA" id="ARBA00023125"/>
    </source>
</evidence>
<proteinExistence type="inferred from homology"/>
<reference evidence="7 8" key="1">
    <citation type="submission" date="2019-03" db="EMBL/GenBank/DDBJ databases">
        <title>Genomic analyses of the natural microbiome of Caenorhabditis elegans.</title>
        <authorList>
            <person name="Samuel B."/>
        </authorList>
    </citation>
    <scope>NUCLEOTIDE SEQUENCE [LARGE SCALE GENOMIC DNA]</scope>
    <source>
        <strain evidence="7 8">JUb18</strain>
    </source>
</reference>
<dbReference type="GO" id="GO:0003700">
    <property type="term" value="F:DNA-binding transcription factor activity"/>
    <property type="evidence" value="ECO:0007669"/>
    <property type="project" value="InterPro"/>
</dbReference>
<evidence type="ECO:0000313" key="7">
    <source>
        <dbReference type="EMBL" id="TDP94470.1"/>
    </source>
</evidence>
<dbReference type="Pfam" id="PF00155">
    <property type="entry name" value="Aminotran_1_2"/>
    <property type="match status" value="1"/>
</dbReference>
<evidence type="ECO:0000256" key="2">
    <source>
        <dbReference type="ARBA" id="ARBA00022898"/>
    </source>
</evidence>
<dbReference type="AlphaFoldDB" id="A0A4R6S476"/>
<keyword evidence="2" id="KW-0663">Pyridoxal phosphate</keyword>
<name>A0A4R6S476_9MICO</name>
<keyword evidence="5" id="KW-0804">Transcription</keyword>
<dbReference type="GO" id="GO:0030170">
    <property type="term" value="F:pyridoxal phosphate binding"/>
    <property type="evidence" value="ECO:0007669"/>
    <property type="project" value="InterPro"/>
</dbReference>
<gene>
    <name evidence="7" type="ORF">EDF62_0887</name>
</gene>
<dbReference type="EMBL" id="SNYA01000002">
    <property type="protein sequence ID" value="TDP94470.1"/>
    <property type="molecule type" value="Genomic_DNA"/>
</dbReference>
<keyword evidence="3" id="KW-0805">Transcription regulation</keyword>
<evidence type="ECO:0000256" key="3">
    <source>
        <dbReference type="ARBA" id="ARBA00023015"/>
    </source>
</evidence>
<dbReference type="PRINTS" id="PR00035">
    <property type="entry name" value="HTHGNTR"/>
</dbReference>
<dbReference type="CDD" id="cd07377">
    <property type="entry name" value="WHTH_GntR"/>
    <property type="match status" value="1"/>
</dbReference>
<dbReference type="Gene3D" id="3.40.640.10">
    <property type="entry name" value="Type I PLP-dependent aspartate aminotransferase-like (Major domain)"/>
    <property type="match status" value="1"/>
</dbReference>
<dbReference type="SUPFAM" id="SSF46785">
    <property type="entry name" value="Winged helix' DNA-binding domain"/>
    <property type="match status" value="1"/>
</dbReference>
<dbReference type="OrthoDB" id="199743at2"/>
<comment type="caution">
    <text evidence="7">The sequence shown here is derived from an EMBL/GenBank/DDBJ whole genome shotgun (WGS) entry which is preliminary data.</text>
</comment>
<dbReference type="CDD" id="cd00609">
    <property type="entry name" value="AAT_like"/>
    <property type="match status" value="1"/>
</dbReference>
<dbReference type="InterPro" id="IPR000524">
    <property type="entry name" value="Tscrpt_reg_HTH_GntR"/>
</dbReference>
<dbReference type="InterPro" id="IPR051446">
    <property type="entry name" value="HTH_trans_reg/aminotransferase"/>
</dbReference>
<dbReference type="SUPFAM" id="SSF53383">
    <property type="entry name" value="PLP-dependent transferases"/>
    <property type="match status" value="1"/>
</dbReference>
<dbReference type="InterPro" id="IPR004839">
    <property type="entry name" value="Aminotransferase_I/II_large"/>
</dbReference>
<keyword evidence="8" id="KW-1185">Reference proteome</keyword>
<keyword evidence="4" id="KW-0238">DNA-binding</keyword>
<evidence type="ECO:0000256" key="5">
    <source>
        <dbReference type="ARBA" id="ARBA00023163"/>
    </source>
</evidence>
<dbReference type="InterPro" id="IPR015421">
    <property type="entry name" value="PyrdxlP-dep_Trfase_major"/>
</dbReference>
<dbReference type="Proteomes" id="UP000295601">
    <property type="component" value="Unassembled WGS sequence"/>
</dbReference>
<evidence type="ECO:0000313" key="8">
    <source>
        <dbReference type="Proteomes" id="UP000295601"/>
    </source>
</evidence>
<protein>
    <submittedName>
        <fullName evidence="7">GntR family transcriptional regulator</fullName>
    </submittedName>
</protein>
<comment type="similarity">
    <text evidence="1">In the C-terminal section; belongs to the class-I pyridoxal-phosphate-dependent aminotransferase family.</text>
</comment>
<dbReference type="InterPro" id="IPR015424">
    <property type="entry name" value="PyrdxlP-dep_Trfase"/>
</dbReference>
<dbReference type="GO" id="GO:0003677">
    <property type="term" value="F:DNA binding"/>
    <property type="evidence" value="ECO:0007669"/>
    <property type="project" value="UniProtKB-KW"/>
</dbReference>
<dbReference type="Pfam" id="PF00392">
    <property type="entry name" value="GntR"/>
    <property type="match status" value="1"/>
</dbReference>
<dbReference type="InterPro" id="IPR036390">
    <property type="entry name" value="WH_DNA-bd_sf"/>
</dbReference>
<dbReference type="InterPro" id="IPR036388">
    <property type="entry name" value="WH-like_DNA-bd_sf"/>
</dbReference>
<accession>A0A4R6S476</accession>
<evidence type="ECO:0000256" key="1">
    <source>
        <dbReference type="ARBA" id="ARBA00005384"/>
    </source>
</evidence>
<dbReference type="Gene3D" id="1.10.10.10">
    <property type="entry name" value="Winged helix-like DNA-binding domain superfamily/Winged helix DNA-binding domain"/>
    <property type="match status" value="1"/>
</dbReference>